<evidence type="ECO:0000313" key="2">
    <source>
        <dbReference type="Proteomes" id="UP000005566"/>
    </source>
</evidence>
<accession>H7FME4</accession>
<sequence>MLNKNLFYSFKISLFLKNETYLNYLFDISIDDAGPIKF</sequence>
<dbReference type="AlphaFoldDB" id="H7FME4"/>
<dbReference type="Proteomes" id="UP000005566">
    <property type="component" value="Unassembled WGS sequence"/>
</dbReference>
<gene>
    <name evidence="1" type="ORF">HJ01_00413</name>
</gene>
<dbReference type="STRING" id="1086011.HJ01_00413"/>
<organism evidence="1 2">
    <name type="scientific">Flavobacterium frigoris (strain PS1)</name>
    <dbReference type="NCBI Taxonomy" id="1086011"/>
    <lineage>
        <taxon>Bacteria</taxon>
        <taxon>Pseudomonadati</taxon>
        <taxon>Bacteroidota</taxon>
        <taxon>Flavobacteriia</taxon>
        <taxon>Flavobacteriales</taxon>
        <taxon>Flavobacteriaceae</taxon>
        <taxon>Flavobacterium</taxon>
    </lineage>
</organism>
<protein>
    <submittedName>
        <fullName evidence="1">Uncharacterized protein</fullName>
    </submittedName>
</protein>
<dbReference type="EMBL" id="AHKF01000008">
    <property type="protein sequence ID" value="EIA10318.1"/>
    <property type="molecule type" value="Genomic_DNA"/>
</dbReference>
<dbReference type="PATRIC" id="fig|1086011.3.peg.403"/>
<reference evidence="1 2" key="1">
    <citation type="journal article" date="2014" name="Acta Crystallogr. D">
        <title>Structure-based characterization and antifreeze properties of a hyperactive ice-binding protein from the Antarctic bacterium Flavobacterium frigoris PS1.</title>
        <authorList>
            <person name="Do H."/>
            <person name="Kim S.J."/>
            <person name="Kim H.J."/>
            <person name="Lee J.H."/>
        </authorList>
    </citation>
    <scope>NUCLEOTIDE SEQUENCE [LARGE SCALE GENOMIC DNA]</scope>
    <source>
        <strain evidence="1 2">PS1</strain>
    </source>
</reference>
<comment type="caution">
    <text evidence="1">The sequence shown here is derived from an EMBL/GenBank/DDBJ whole genome shotgun (WGS) entry which is preliminary data.</text>
</comment>
<evidence type="ECO:0000313" key="1">
    <source>
        <dbReference type="EMBL" id="EIA10318.1"/>
    </source>
</evidence>
<keyword evidence="2" id="KW-1185">Reference proteome</keyword>
<name>H7FME4_FLAFP</name>
<proteinExistence type="predicted"/>